<evidence type="ECO:0000256" key="8">
    <source>
        <dbReference type="ARBA" id="ARBA00031615"/>
    </source>
</evidence>
<dbReference type="InterPro" id="IPR015191">
    <property type="entry name" value="SelB_WHD4"/>
</dbReference>
<dbReference type="PANTHER" id="PTHR43721">
    <property type="entry name" value="ELONGATION FACTOR TU-RELATED"/>
    <property type="match status" value="1"/>
</dbReference>
<dbReference type="SUPFAM" id="SSF50465">
    <property type="entry name" value="EF-Tu/eEF-1alpha/eIF2-gamma C-terminal domain"/>
    <property type="match status" value="1"/>
</dbReference>
<comment type="subcellular location">
    <subcellularLocation>
        <location evidence="1">Cytoplasm</location>
    </subcellularLocation>
</comment>
<dbReference type="InterPro" id="IPR027417">
    <property type="entry name" value="P-loop_NTPase"/>
</dbReference>
<keyword evidence="6" id="KW-0342">GTP-binding</keyword>
<dbReference type="EMBL" id="AP013059">
    <property type="protein sequence ID" value="BAN25781.1"/>
    <property type="molecule type" value="Genomic_DNA"/>
</dbReference>
<protein>
    <recommendedName>
        <fullName evidence="2">Selenocysteine-specific elongation factor</fullName>
    </recommendedName>
    <alternativeName>
        <fullName evidence="8">SelB translation factor</fullName>
    </alternativeName>
</protein>
<dbReference type="SUPFAM" id="SSF52540">
    <property type="entry name" value="P-loop containing nucleoside triphosphate hydrolases"/>
    <property type="match status" value="1"/>
</dbReference>
<dbReference type="GO" id="GO:0005525">
    <property type="term" value="F:GTP binding"/>
    <property type="evidence" value="ECO:0007669"/>
    <property type="project" value="UniProtKB-KW"/>
</dbReference>
<dbReference type="Pfam" id="PF25461">
    <property type="entry name" value="Beta-barrel_SelB"/>
    <property type="match status" value="1"/>
</dbReference>
<dbReference type="SUPFAM" id="SSF46785">
    <property type="entry name" value="Winged helix' DNA-binding domain"/>
    <property type="match status" value="3"/>
</dbReference>
<dbReference type="GO" id="GO:0003924">
    <property type="term" value="F:GTPase activity"/>
    <property type="evidence" value="ECO:0007669"/>
    <property type="project" value="InterPro"/>
</dbReference>
<dbReference type="InterPro" id="IPR015190">
    <property type="entry name" value="Elong_fac_SelB-wing-hlx_typ-2"/>
</dbReference>
<evidence type="ECO:0000313" key="10">
    <source>
        <dbReference type="EMBL" id="BAN25781.1"/>
    </source>
</evidence>
<dbReference type="CDD" id="cd04171">
    <property type="entry name" value="SelB"/>
    <property type="match status" value="1"/>
</dbReference>
<evidence type="ECO:0000313" key="11">
    <source>
        <dbReference type="Proteomes" id="UP000013966"/>
    </source>
</evidence>
<dbReference type="InterPro" id="IPR057335">
    <property type="entry name" value="Beta-barrel_SelB"/>
</dbReference>
<dbReference type="InterPro" id="IPR036388">
    <property type="entry name" value="WH-like_DNA-bd_sf"/>
</dbReference>
<dbReference type="GO" id="GO:0005737">
    <property type="term" value="C:cytoplasm"/>
    <property type="evidence" value="ECO:0007669"/>
    <property type="project" value="UniProtKB-SubCell"/>
</dbReference>
<dbReference type="RefSeq" id="WP_016355210.1">
    <property type="nucleotide sequence ID" value="NC_021294.1"/>
</dbReference>
<dbReference type="Pfam" id="PF09107">
    <property type="entry name" value="WHD_3rd_SelB"/>
    <property type="match status" value="1"/>
</dbReference>
<dbReference type="HOGENOM" id="CLU_023030_2_0_4"/>
<dbReference type="Gene3D" id="1.10.10.10">
    <property type="entry name" value="Winged helix-like DNA-binding domain superfamily/Winged helix DNA-binding domain"/>
    <property type="match status" value="3"/>
</dbReference>
<dbReference type="CDD" id="cd15491">
    <property type="entry name" value="selB_III"/>
    <property type="match status" value="1"/>
</dbReference>
<keyword evidence="5" id="KW-0648">Protein biosynthesis</keyword>
<dbReference type="PATRIC" id="fig|758793.3.peg.4029"/>
<dbReference type="InterPro" id="IPR000795">
    <property type="entry name" value="T_Tr_GTP-bd_dom"/>
</dbReference>
<dbReference type="STRING" id="758793.BRPE64_BCDS11200"/>
<dbReference type="Proteomes" id="UP000013966">
    <property type="component" value="Chromosome 2"/>
</dbReference>
<keyword evidence="3" id="KW-0963">Cytoplasm</keyword>
<dbReference type="InterPro" id="IPR048931">
    <property type="entry name" value="WHD_2nd_SelB_bact"/>
</dbReference>
<dbReference type="InterPro" id="IPR031157">
    <property type="entry name" value="G_TR_CS"/>
</dbReference>
<dbReference type="NCBIfam" id="TIGR00475">
    <property type="entry name" value="selB"/>
    <property type="match status" value="1"/>
</dbReference>
<evidence type="ECO:0000256" key="2">
    <source>
        <dbReference type="ARBA" id="ARBA00015953"/>
    </source>
</evidence>
<proteinExistence type="predicted"/>
<dbReference type="Gene3D" id="3.40.50.300">
    <property type="entry name" value="P-loop containing nucleotide triphosphate hydrolases"/>
    <property type="match status" value="1"/>
</dbReference>
<accession>R4X0X7</accession>
<dbReference type="Pfam" id="PF21214">
    <property type="entry name" value="WHD_2nd_SelB_bact"/>
    <property type="match status" value="1"/>
</dbReference>
<organism evidence="10 11">
    <name type="scientific">Caballeronia insecticola</name>
    <dbReference type="NCBI Taxonomy" id="758793"/>
    <lineage>
        <taxon>Bacteria</taxon>
        <taxon>Pseudomonadati</taxon>
        <taxon>Pseudomonadota</taxon>
        <taxon>Betaproteobacteria</taxon>
        <taxon>Burkholderiales</taxon>
        <taxon>Burkholderiaceae</taxon>
        <taxon>Caballeronia</taxon>
    </lineage>
</organism>
<dbReference type="PANTHER" id="PTHR43721:SF9">
    <property type="entry name" value="GTP-BINDING PROTEIN 1"/>
    <property type="match status" value="1"/>
</dbReference>
<keyword evidence="4" id="KW-0547">Nucleotide-binding</keyword>
<dbReference type="Pfam" id="PF09106">
    <property type="entry name" value="WHD_2nd_SelB"/>
    <property type="match status" value="1"/>
</dbReference>
<dbReference type="InterPro" id="IPR009001">
    <property type="entry name" value="Transl_elong_EF1A/Init_IF2_C"/>
</dbReference>
<name>R4X0X7_9BURK</name>
<dbReference type="PROSITE" id="PS51722">
    <property type="entry name" value="G_TR_2"/>
    <property type="match status" value="1"/>
</dbReference>
<comment type="function">
    <text evidence="7">Translation factor necessary for the incorporation of selenocysteine into proteins. It probably replaces EF-Tu for the insertion of selenocysteine directed by the UGA codon. SelB binds GTP and GDP.</text>
</comment>
<dbReference type="InterPro" id="IPR004161">
    <property type="entry name" value="EFTu-like_2"/>
</dbReference>
<evidence type="ECO:0000256" key="7">
    <source>
        <dbReference type="ARBA" id="ARBA00025526"/>
    </source>
</evidence>
<evidence type="ECO:0000256" key="5">
    <source>
        <dbReference type="ARBA" id="ARBA00022917"/>
    </source>
</evidence>
<dbReference type="KEGG" id="buo:BRPE64_BCDS11200"/>
<dbReference type="Pfam" id="PF00009">
    <property type="entry name" value="GTP_EFTU"/>
    <property type="match status" value="1"/>
</dbReference>
<keyword evidence="11" id="KW-1185">Reference proteome</keyword>
<dbReference type="InterPro" id="IPR004535">
    <property type="entry name" value="Transl_elong_SelB"/>
</dbReference>
<dbReference type="PRINTS" id="PR00315">
    <property type="entry name" value="ELONGATNFCT"/>
</dbReference>
<dbReference type="GO" id="GO:0003746">
    <property type="term" value="F:translation elongation factor activity"/>
    <property type="evidence" value="ECO:0007669"/>
    <property type="project" value="UniProtKB-KW"/>
</dbReference>
<evidence type="ECO:0000256" key="1">
    <source>
        <dbReference type="ARBA" id="ARBA00004496"/>
    </source>
</evidence>
<dbReference type="InterPro" id="IPR036390">
    <property type="entry name" value="WH_DNA-bd_sf"/>
</dbReference>
<dbReference type="OrthoDB" id="9803139at2"/>
<dbReference type="GO" id="GO:0001514">
    <property type="term" value="P:selenocysteine incorporation"/>
    <property type="evidence" value="ECO:0007669"/>
    <property type="project" value="InterPro"/>
</dbReference>
<dbReference type="Pfam" id="PF03144">
    <property type="entry name" value="GTP_EFTU_D2"/>
    <property type="match status" value="1"/>
</dbReference>
<evidence type="ECO:0000256" key="3">
    <source>
        <dbReference type="ARBA" id="ARBA00022490"/>
    </source>
</evidence>
<dbReference type="InterPro" id="IPR050055">
    <property type="entry name" value="EF-Tu_GTPase"/>
</dbReference>
<evidence type="ECO:0000256" key="4">
    <source>
        <dbReference type="ARBA" id="ARBA00022741"/>
    </source>
</evidence>
<gene>
    <name evidence="10" type="primary">selB</name>
    <name evidence="10" type="ORF">BRPE64_BCDS11200</name>
</gene>
<dbReference type="InterPro" id="IPR009000">
    <property type="entry name" value="Transl_B-barrel_sf"/>
</dbReference>
<keyword evidence="10" id="KW-0251">Elongation factor</keyword>
<dbReference type="GO" id="GO:0003723">
    <property type="term" value="F:RNA binding"/>
    <property type="evidence" value="ECO:0007669"/>
    <property type="project" value="InterPro"/>
</dbReference>
<reference evidence="10 11" key="1">
    <citation type="journal article" date="2013" name="Genome Announc.">
        <title>Complete Genome Sequence of Burkholderia sp. Strain RPE64, Bacterial Symbiont of the Bean Bug Riptortus pedestris.</title>
        <authorList>
            <person name="Shibata T.F."/>
            <person name="Maeda T."/>
            <person name="Nikoh N."/>
            <person name="Yamaguchi K."/>
            <person name="Oshima K."/>
            <person name="Hattori M."/>
            <person name="Nishiyama T."/>
            <person name="Hasebe M."/>
            <person name="Fukatsu T."/>
            <person name="Kikuchi Y."/>
            <person name="Shigenobu S."/>
        </authorList>
    </citation>
    <scope>NUCLEOTIDE SEQUENCE [LARGE SCALE GENOMIC DNA]</scope>
</reference>
<dbReference type="PROSITE" id="PS00301">
    <property type="entry name" value="G_TR_1"/>
    <property type="match status" value="1"/>
</dbReference>
<dbReference type="AlphaFoldDB" id="R4X0X7"/>
<reference evidence="10 11" key="2">
    <citation type="journal article" date="2018" name="Int. J. Syst. Evol. Microbiol.">
        <title>Burkholderia insecticola sp. nov., a gut symbiotic bacterium of the bean bug Riptortus pedestris.</title>
        <authorList>
            <person name="Takeshita K."/>
            <person name="Tamaki H."/>
            <person name="Ohbayashi T."/>
            <person name="Meng X.-Y."/>
            <person name="Sone T."/>
            <person name="Mitani Y."/>
            <person name="Peeters C."/>
            <person name="Kikuchi Y."/>
            <person name="Vandamme P."/>
        </authorList>
    </citation>
    <scope>NUCLEOTIDE SEQUENCE [LARGE SCALE GENOMIC DNA]</scope>
    <source>
        <strain evidence="10">RPE64</strain>
    </source>
</reference>
<dbReference type="Gene3D" id="2.40.30.10">
    <property type="entry name" value="Translation factors"/>
    <property type="match status" value="1"/>
</dbReference>
<feature type="domain" description="Tr-type G" evidence="9">
    <location>
        <begin position="1"/>
        <end position="173"/>
    </location>
</feature>
<dbReference type="SUPFAM" id="SSF50447">
    <property type="entry name" value="Translation proteins"/>
    <property type="match status" value="1"/>
</dbReference>
<evidence type="ECO:0000256" key="6">
    <source>
        <dbReference type="ARBA" id="ARBA00023134"/>
    </source>
</evidence>
<sequence>MIVGTAGHIDHGKTTLVRALSGVDTDRLKEEKARGISIELGYAYVPLHDGGVLGFIDVPGHEKLVHTMTAGACGIDYALLVIAADDGVMPQTREHLAILELLGVTRGAVAVTKCDRVDSTRRRDVHAEIDALLAHGPLRDAPRFDTDATAQDDAGVAALNAHLRDAAAHWRTRRDDGFFRLAVDRVFTLAGQGTIATGTVFAGRANVGDVLALAPRAGRDEPVRVRSIHAQNRAAQTGRAGERCALNLAGIDKEALSRGDWIVDTRLARASERIDVELTLLGDAPLTLTHWAPLHAHLGTTHRVAHVALLEGDTLGAGQTARVQLVFDEPVCALPGDRFIVRNAQANRTVGGGRVLDPFAPARKRRTPQRRAWLDALAALLDTGRADALFDQAPHGLAQSLIEHLCGMPAASIAWPDDVRVIAMPNDALLIAASQWDVLHARLVDTLAAFHERFPDEQGPDTARLRRMAAPLAPDALWRALVDEAVAHGAIAKSGPWLHLPSHAVTLDAREETLARAVLASLESLGRGRFDPPWVRDLAATHSIAEEDMRRLLKKLSRRGDVFQVVRDLFYCRATINVLARLVAEQAQTQGGGINAASFRDASGLGRKRAIQVLEFFDRVGYTRFHRDLHLLRTDSRWHESV</sequence>
<evidence type="ECO:0000259" key="9">
    <source>
        <dbReference type="PROSITE" id="PS51722"/>
    </source>
</evidence>